<dbReference type="PROSITE" id="PS51257">
    <property type="entry name" value="PROKAR_LIPOPROTEIN"/>
    <property type="match status" value="1"/>
</dbReference>
<reference evidence="2 3" key="1">
    <citation type="submission" date="2015-08" db="EMBL/GenBank/DDBJ databases">
        <title>Genome sequence of the pristinamycin over-producing bacterium Streptomyces pristinaespiralis HCCB10218.</title>
        <authorList>
            <person name="Tian J."/>
            <person name="Yang J."/>
            <person name="Li L."/>
            <person name="Ruan L."/>
            <person name="Wei W."/>
            <person name="Zheng G."/>
            <person name="Wei Z."/>
            <person name="Yang S."/>
            <person name="Ge M."/>
            <person name="Jiang W."/>
            <person name="Lu Y."/>
        </authorList>
    </citation>
    <scope>NUCLEOTIDE SEQUENCE [LARGE SCALE GENOMIC DNA]</scope>
    <source>
        <strain evidence="2 3">HCCB 10218</strain>
    </source>
</reference>
<sequence length="262" mass="26828">MTSGLRRHHRRAVRGGVAACGVVLLAVGLSGCGSADASEAPVEKKSFALSGKTLTIASDNTDIELVPADVDEVEVTRQVDGWVFLGSGPDASWKMADGKLTLKVKCDAIASDCVARHTVKVPRGTSVTVDDGNGSVTASGFDTALKLRSDNGSVKVTDSSGALELDSENGSVVAEGVTGKNVVATSDNGSVRLELAAVPDRVETHSDNGRVEITLPGAGAPYAVDAKSDNGDVDVAVPTDDNSARVVKARSDNGEVVVRSAN</sequence>
<dbReference type="PATRIC" id="fig|38300.4.peg.5363"/>
<proteinExistence type="predicted"/>
<dbReference type="OMA" id="TRQVDGW"/>
<feature type="domain" description="DUF4097" evidence="1">
    <location>
        <begin position="126"/>
        <end position="255"/>
    </location>
</feature>
<dbReference type="AlphaFoldDB" id="A0A0M5IP67"/>
<dbReference type="InterPro" id="IPR025164">
    <property type="entry name" value="Toastrack_DUF4097"/>
</dbReference>
<dbReference type="STRING" id="38300.SPRI_5118"/>
<protein>
    <submittedName>
        <fullName evidence="2">Lipoprotein</fullName>
    </submittedName>
</protein>
<dbReference type="RefSeq" id="WP_005318177.1">
    <property type="nucleotide sequence ID" value="NZ_CP011340.1"/>
</dbReference>
<evidence type="ECO:0000313" key="3">
    <source>
        <dbReference type="Proteomes" id="UP000060513"/>
    </source>
</evidence>
<organism evidence="2">
    <name type="scientific">Streptomyces pristinaespiralis</name>
    <dbReference type="NCBI Taxonomy" id="38300"/>
    <lineage>
        <taxon>Bacteria</taxon>
        <taxon>Bacillati</taxon>
        <taxon>Actinomycetota</taxon>
        <taxon>Actinomycetes</taxon>
        <taxon>Kitasatosporales</taxon>
        <taxon>Streptomycetaceae</taxon>
        <taxon>Streptomyces</taxon>
    </lineage>
</organism>
<gene>
    <name evidence="2" type="ORF">SPRI_5118</name>
</gene>
<evidence type="ECO:0000259" key="1">
    <source>
        <dbReference type="Pfam" id="PF13349"/>
    </source>
</evidence>
<dbReference type="Pfam" id="PF13349">
    <property type="entry name" value="DUF4097"/>
    <property type="match status" value="1"/>
</dbReference>
<accession>A0A0M5IP67</accession>
<dbReference type="Proteomes" id="UP000060513">
    <property type="component" value="Chromosome"/>
</dbReference>
<dbReference type="KEGG" id="spri:SPRI_5118"/>
<name>A0A0M5IP67_STRPR</name>
<evidence type="ECO:0000313" key="2">
    <source>
        <dbReference type="EMBL" id="ALC23424.1"/>
    </source>
</evidence>
<dbReference type="GeneID" id="97233826"/>
<dbReference type="EMBL" id="CP011340">
    <property type="protein sequence ID" value="ALC23424.1"/>
    <property type="molecule type" value="Genomic_DNA"/>
</dbReference>
<keyword evidence="2" id="KW-0449">Lipoprotein</keyword>
<dbReference type="OrthoDB" id="5243271at2"/>